<evidence type="ECO:0000256" key="2">
    <source>
        <dbReference type="ARBA" id="ARBA00007012"/>
    </source>
</evidence>
<evidence type="ECO:0000256" key="18">
    <source>
        <dbReference type="SAM" id="Phobius"/>
    </source>
</evidence>
<keyword evidence="7 18" id="KW-0812">Transmembrane</keyword>
<feature type="transmembrane region" description="Helical" evidence="18">
    <location>
        <begin position="136"/>
        <end position="156"/>
    </location>
</feature>
<dbReference type="InterPro" id="IPR050175">
    <property type="entry name" value="Complex_I_Subunit_2"/>
</dbReference>
<dbReference type="AlphaFoldDB" id="A0A514ABV3"/>
<feature type="transmembrane region" description="Helical" evidence="18">
    <location>
        <begin position="298"/>
        <end position="319"/>
    </location>
</feature>
<dbReference type="PANTHER" id="PTHR46552:SF1">
    <property type="entry name" value="NADH-UBIQUINONE OXIDOREDUCTASE CHAIN 2"/>
    <property type="match status" value="1"/>
</dbReference>
<protein>
    <recommendedName>
        <fullName evidence="4">NADH-ubiquinone oxidoreductase chain 2</fullName>
        <ecNumber evidence="3">7.1.1.2</ecNumber>
    </recommendedName>
    <alternativeName>
        <fullName evidence="16">NADH dehydrogenase subunit 2</fullName>
    </alternativeName>
</protein>
<feature type="transmembrane region" description="Helical" evidence="18">
    <location>
        <begin position="73"/>
        <end position="92"/>
    </location>
</feature>
<evidence type="ECO:0000256" key="8">
    <source>
        <dbReference type="ARBA" id="ARBA00022792"/>
    </source>
</evidence>
<evidence type="ECO:0000256" key="6">
    <source>
        <dbReference type="ARBA" id="ARBA00022660"/>
    </source>
</evidence>
<evidence type="ECO:0000256" key="3">
    <source>
        <dbReference type="ARBA" id="ARBA00012944"/>
    </source>
</evidence>
<reference evidence="19" key="1">
    <citation type="journal article" date="2019" name="Nucleic Acids Res.">
        <title>Coding palindromes in mitochondrial genes of Nematomorpha.</title>
        <authorList>
            <person name="Mikhailov K.V."/>
            <person name="Efeykin B.D."/>
            <person name="Panchin A.Y."/>
            <person name="Knorre D.A."/>
            <person name="Logacheva M.D."/>
            <person name="Penin A.A."/>
            <person name="Muntyan M.S."/>
            <person name="Nikitin M.A."/>
            <person name="Popova O.V."/>
            <person name="Zanegina O.N."/>
            <person name="Vyssokikh M.Y."/>
            <person name="Spiridonov S.E."/>
            <person name="Aleoshin V.V."/>
            <person name="Panchin Y.V."/>
        </authorList>
    </citation>
    <scope>NUCLEOTIDE SEQUENCE</scope>
</reference>
<evidence type="ECO:0000256" key="14">
    <source>
        <dbReference type="ARBA" id="ARBA00023128"/>
    </source>
</evidence>
<evidence type="ECO:0000256" key="17">
    <source>
        <dbReference type="ARBA" id="ARBA00049551"/>
    </source>
</evidence>
<evidence type="ECO:0000256" key="1">
    <source>
        <dbReference type="ARBA" id="ARBA00004448"/>
    </source>
</evidence>
<evidence type="ECO:0000256" key="15">
    <source>
        <dbReference type="ARBA" id="ARBA00023136"/>
    </source>
</evidence>
<name>A0A514ABV3_9BILA</name>
<keyword evidence="9" id="KW-1278">Translocase</keyword>
<dbReference type="GO" id="GO:0006120">
    <property type="term" value="P:mitochondrial electron transport, NADH to ubiquinone"/>
    <property type="evidence" value="ECO:0007669"/>
    <property type="project" value="TreeGrafter"/>
</dbReference>
<evidence type="ECO:0000256" key="11">
    <source>
        <dbReference type="ARBA" id="ARBA00022989"/>
    </source>
</evidence>
<keyword evidence="10" id="KW-0249">Electron transport</keyword>
<comment type="catalytic activity">
    <reaction evidence="17">
        <text>a ubiquinone + NADH + 5 H(+)(in) = a ubiquinol + NAD(+) + 4 H(+)(out)</text>
        <dbReference type="Rhea" id="RHEA:29091"/>
        <dbReference type="Rhea" id="RHEA-COMP:9565"/>
        <dbReference type="Rhea" id="RHEA-COMP:9566"/>
        <dbReference type="ChEBI" id="CHEBI:15378"/>
        <dbReference type="ChEBI" id="CHEBI:16389"/>
        <dbReference type="ChEBI" id="CHEBI:17976"/>
        <dbReference type="ChEBI" id="CHEBI:57540"/>
        <dbReference type="ChEBI" id="CHEBI:57945"/>
        <dbReference type="EC" id="7.1.1.2"/>
    </reaction>
</comment>
<evidence type="ECO:0000256" key="9">
    <source>
        <dbReference type="ARBA" id="ARBA00022967"/>
    </source>
</evidence>
<keyword evidence="11 18" id="KW-1133">Transmembrane helix</keyword>
<evidence type="ECO:0000256" key="5">
    <source>
        <dbReference type="ARBA" id="ARBA00022448"/>
    </source>
</evidence>
<dbReference type="GO" id="GO:0005743">
    <property type="term" value="C:mitochondrial inner membrane"/>
    <property type="evidence" value="ECO:0007669"/>
    <property type="project" value="UniProtKB-SubCell"/>
</dbReference>
<dbReference type="PANTHER" id="PTHR46552">
    <property type="entry name" value="NADH-UBIQUINONE OXIDOREDUCTASE CHAIN 2"/>
    <property type="match status" value="1"/>
</dbReference>
<dbReference type="GO" id="GO:0008137">
    <property type="term" value="F:NADH dehydrogenase (ubiquinone) activity"/>
    <property type="evidence" value="ECO:0007669"/>
    <property type="project" value="UniProtKB-EC"/>
</dbReference>
<dbReference type="EC" id="7.1.1.2" evidence="3"/>
<keyword evidence="14 19" id="KW-0496">Mitochondrion</keyword>
<evidence type="ECO:0000256" key="12">
    <source>
        <dbReference type="ARBA" id="ARBA00023027"/>
    </source>
</evidence>
<evidence type="ECO:0000256" key="10">
    <source>
        <dbReference type="ARBA" id="ARBA00022982"/>
    </source>
</evidence>
<evidence type="ECO:0000313" key="19">
    <source>
        <dbReference type="EMBL" id="QDH52402.1"/>
    </source>
</evidence>
<feature type="transmembrane region" description="Helical" evidence="18">
    <location>
        <begin position="163"/>
        <end position="181"/>
    </location>
</feature>
<evidence type="ECO:0000256" key="16">
    <source>
        <dbReference type="ARBA" id="ARBA00031028"/>
    </source>
</evidence>
<feature type="transmembrane region" description="Helical" evidence="18">
    <location>
        <begin position="187"/>
        <end position="205"/>
    </location>
</feature>
<keyword evidence="8" id="KW-0999">Mitochondrion inner membrane</keyword>
<comment type="subcellular location">
    <subcellularLocation>
        <location evidence="1">Mitochondrion inner membrane</location>
        <topology evidence="1">Multi-pass membrane protein</topology>
    </subcellularLocation>
</comment>
<organism evidence="19">
    <name type="scientific">Chordodes sp. VVA-2019</name>
    <dbReference type="NCBI Taxonomy" id="2586751"/>
    <lineage>
        <taxon>Eukaryota</taxon>
        <taxon>Metazoa</taxon>
        <taxon>Ecdysozoa</taxon>
        <taxon>Nematomorpha</taxon>
        <taxon>Gordioida</taxon>
        <taxon>Chordodea</taxon>
        <taxon>Chordodoidea</taxon>
        <taxon>Chordodidae</taxon>
        <taxon>Chordodes</taxon>
    </lineage>
</organism>
<feature type="transmembrane region" description="Helical" evidence="18">
    <location>
        <begin position="231"/>
        <end position="251"/>
    </location>
</feature>
<sequence length="320" mass="38608">MFIFGLLMLMNTNDYFSLWVFLTINLVTFLLLCLNEYSNYKLNLASFYYMIIQSVLSMFMLIFYILFSYSYSLFMLLLFIFKSGIFPSHNWYVNVSKMCSWKMFWMVSTIQKFYPLWFVVTLLYDYNINMFNNTEIMIFSSLVLLNMLMGAMAPINMFNNTEIMIFSSLGMSSWLILSSLLGDLFYMFYYFLYLLIFYVIMSKLMKFNLLMSLKYLAVTAKYFKDMSKLNFMMILVISGYPISIMFLYKIMILYNLFSYNMLILTMVVMMMSTVNYFNYFKFMALKMININYFKSYNYFNYFKFMIINMLGCFILMKLIN</sequence>
<feature type="transmembrane region" description="Helical" evidence="18">
    <location>
        <begin position="257"/>
        <end position="277"/>
    </location>
</feature>
<accession>A0A514ABV3</accession>
<evidence type="ECO:0000256" key="13">
    <source>
        <dbReference type="ARBA" id="ARBA00023075"/>
    </source>
</evidence>
<keyword evidence="6" id="KW-0679">Respiratory chain</keyword>
<comment type="similarity">
    <text evidence="2">Belongs to the complex I subunit 2 family.</text>
</comment>
<feature type="transmembrane region" description="Helical" evidence="18">
    <location>
        <begin position="15"/>
        <end position="34"/>
    </location>
</feature>
<keyword evidence="5" id="KW-0813">Transport</keyword>
<evidence type="ECO:0000256" key="4">
    <source>
        <dbReference type="ARBA" id="ARBA00021008"/>
    </source>
</evidence>
<evidence type="ECO:0000256" key="7">
    <source>
        <dbReference type="ARBA" id="ARBA00022692"/>
    </source>
</evidence>
<gene>
    <name evidence="19" type="primary">ND2</name>
</gene>
<geneLocation type="mitochondrion" evidence="19"/>
<keyword evidence="15 18" id="KW-0472">Membrane</keyword>
<feature type="transmembrane region" description="Helical" evidence="18">
    <location>
        <begin position="104"/>
        <end position="124"/>
    </location>
</feature>
<dbReference type="EMBL" id="MG257764">
    <property type="protein sequence ID" value="QDH52402.1"/>
    <property type="molecule type" value="Genomic_DNA"/>
</dbReference>
<keyword evidence="13" id="KW-0830">Ubiquinone</keyword>
<keyword evidence="12" id="KW-0520">NAD</keyword>
<feature type="transmembrane region" description="Helical" evidence="18">
    <location>
        <begin position="46"/>
        <end position="67"/>
    </location>
</feature>
<proteinExistence type="inferred from homology"/>